<protein>
    <submittedName>
        <fullName evidence="2">Mitochondrial enolase superfamily member 1</fullName>
    </submittedName>
</protein>
<reference evidence="2 3" key="1">
    <citation type="submission" date="2024-06" db="EMBL/GenBank/DDBJ databases">
        <title>The draft genome of Grus japonensis, version 3.</title>
        <authorList>
            <person name="Nabeshima K."/>
            <person name="Suzuki S."/>
            <person name="Onuma M."/>
        </authorList>
    </citation>
    <scope>NUCLEOTIDE SEQUENCE [LARGE SCALE GENOMIC DNA]</scope>
    <source>
        <strain evidence="2 3">451A</strain>
    </source>
</reference>
<comment type="caution">
    <text evidence="2">The sequence shown here is derived from an EMBL/GenBank/DDBJ whole genome shotgun (WGS) entry which is preliminary data.</text>
</comment>
<dbReference type="EMBL" id="BAAFJT010000040">
    <property type="protein sequence ID" value="GAB0204883.1"/>
    <property type="molecule type" value="Genomic_DNA"/>
</dbReference>
<sequence>MEQTLLETMLRHIENKEVIGDSQHGFTRGKLCLTDLVAFYDGVTASVDKGRAADVIYLDLWKAFDTVLHDILVSKLERHGFNGWTTWLIRNWLDGRTQRVVVNGSMSKWRTVMSGVPQGSVLGLVLFNIFVGDMDRGIECTLSKFGDGIKLYGVVDTLEGRHAIQRDLDRLERWARANHMKFNKAKYKVLHMGQHNPKHSYRLGKEWIEISPEEKDLGVLIDEKLNMSRQCALASQKANRVLGCIKRSVTSRSREGILPLCSALVRPHLEYCIQLWGPQYRRDIELLERVQRRAMKLMRGLEHLSCEDRLRELGLFSLEKRRLQGDLIAACQYLKGAYKKDGEGLFMRECSVRTRGNGFKLKEG</sequence>
<keyword evidence="3" id="KW-1185">Reference proteome</keyword>
<name>A0ABC9Y4J8_GRUJA</name>
<evidence type="ECO:0000313" key="3">
    <source>
        <dbReference type="Proteomes" id="UP001623348"/>
    </source>
</evidence>
<dbReference type="InterPro" id="IPR000477">
    <property type="entry name" value="RT_dom"/>
</dbReference>
<gene>
    <name evidence="2" type="ORF">GRJ2_002953900</name>
</gene>
<accession>A0ABC9Y4J8</accession>
<dbReference type="Pfam" id="PF00078">
    <property type="entry name" value="RVT_1"/>
    <property type="match status" value="1"/>
</dbReference>
<dbReference type="PANTHER" id="PTHR33332">
    <property type="entry name" value="REVERSE TRANSCRIPTASE DOMAIN-CONTAINING PROTEIN"/>
    <property type="match status" value="1"/>
</dbReference>
<evidence type="ECO:0000313" key="2">
    <source>
        <dbReference type="EMBL" id="GAB0204883.1"/>
    </source>
</evidence>
<dbReference type="Proteomes" id="UP001623348">
    <property type="component" value="Unassembled WGS sequence"/>
</dbReference>
<dbReference type="AlphaFoldDB" id="A0ABC9Y4J8"/>
<evidence type="ECO:0000259" key="1">
    <source>
        <dbReference type="PROSITE" id="PS50878"/>
    </source>
</evidence>
<proteinExistence type="predicted"/>
<feature type="domain" description="Reverse transcriptase" evidence="1">
    <location>
        <begin position="1"/>
        <end position="221"/>
    </location>
</feature>
<organism evidence="2 3">
    <name type="scientific">Grus japonensis</name>
    <name type="common">Japanese crane</name>
    <name type="synonym">Red-crowned crane</name>
    <dbReference type="NCBI Taxonomy" id="30415"/>
    <lineage>
        <taxon>Eukaryota</taxon>
        <taxon>Metazoa</taxon>
        <taxon>Chordata</taxon>
        <taxon>Craniata</taxon>
        <taxon>Vertebrata</taxon>
        <taxon>Euteleostomi</taxon>
        <taxon>Archelosauria</taxon>
        <taxon>Archosauria</taxon>
        <taxon>Dinosauria</taxon>
        <taxon>Saurischia</taxon>
        <taxon>Theropoda</taxon>
        <taxon>Coelurosauria</taxon>
        <taxon>Aves</taxon>
        <taxon>Neognathae</taxon>
        <taxon>Neoaves</taxon>
        <taxon>Gruiformes</taxon>
        <taxon>Gruidae</taxon>
        <taxon>Grus</taxon>
    </lineage>
</organism>
<dbReference type="PROSITE" id="PS50878">
    <property type="entry name" value="RT_POL"/>
    <property type="match status" value="1"/>
</dbReference>
<dbReference type="InterPro" id="IPR043502">
    <property type="entry name" value="DNA/RNA_pol_sf"/>
</dbReference>
<dbReference type="SUPFAM" id="SSF56672">
    <property type="entry name" value="DNA/RNA polymerases"/>
    <property type="match status" value="1"/>
</dbReference>